<dbReference type="InterPro" id="IPR051310">
    <property type="entry name" value="MCP_chemotaxis"/>
</dbReference>
<keyword evidence="4" id="KW-0472">Membrane</keyword>
<comment type="caution">
    <text evidence="6">The sequence shown here is derived from an EMBL/GenBank/DDBJ whole genome shotgun (WGS) entry which is preliminary data.</text>
</comment>
<evidence type="ECO:0000313" key="6">
    <source>
        <dbReference type="EMBL" id="KJN25797.1"/>
    </source>
</evidence>
<evidence type="ECO:0000256" key="3">
    <source>
        <dbReference type="PROSITE-ProRule" id="PRU00284"/>
    </source>
</evidence>
<dbReference type="SUPFAM" id="SSF58104">
    <property type="entry name" value="Methyl-accepting chemotaxis protein (MCP) signaling domain"/>
    <property type="match status" value="1"/>
</dbReference>
<dbReference type="EMBL" id="JZYX01000028">
    <property type="protein sequence ID" value="KJN25797.1"/>
    <property type="molecule type" value="Genomic_DNA"/>
</dbReference>
<comment type="similarity">
    <text evidence="2">Belongs to the methyl-accepting chemotaxis (MCP) protein family.</text>
</comment>
<dbReference type="GO" id="GO:0004888">
    <property type="term" value="F:transmembrane signaling receptor activity"/>
    <property type="evidence" value="ECO:0007669"/>
    <property type="project" value="TreeGrafter"/>
</dbReference>
<dbReference type="Proteomes" id="UP000033352">
    <property type="component" value="Unassembled WGS sequence"/>
</dbReference>
<feature type="domain" description="Methyl-accepting transducer" evidence="5">
    <location>
        <begin position="238"/>
        <end position="460"/>
    </location>
</feature>
<organism evidence="6 7">
    <name type="scientific">Enterobacter sichuanensis</name>
    <dbReference type="NCBI Taxonomy" id="2071710"/>
    <lineage>
        <taxon>Bacteria</taxon>
        <taxon>Pseudomonadati</taxon>
        <taxon>Pseudomonadota</taxon>
        <taxon>Gammaproteobacteria</taxon>
        <taxon>Enterobacterales</taxon>
        <taxon>Enterobacteriaceae</taxon>
        <taxon>Enterobacter</taxon>
        <taxon>Enterobacter cloacae complex</taxon>
    </lineage>
</organism>
<evidence type="ECO:0000256" key="4">
    <source>
        <dbReference type="SAM" id="Phobius"/>
    </source>
</evidence>
<keyword evidence="1" id="KW-0488">Methylation</keyword>
<sequence length="483" mass="52659">MPTMTWLYPHAHQNDLISLSSIRRRADRLILMLIWSLWGISLAVGYLNENVVQGAIVATALACLSSVLTLLFPGALLLRLSSAFVLMAFSALLIHLGHGETEYHFSVFVLLSALLAWRDWRPLLMGAAVIAIHHLVFNYLQEHDLYGVVVFMHTGFHMVVFHALFVVVQTAILILLAVRLEQDARSASEVAALAGVINREPGYLTLAVDAAPAGSPFARTFSLTLGTMRATLEQVSANIGQLLEASRTLGQRNSALSERTDHQANSLATAASAMEQLRAVATLTSEKASQVREVAFSTSHVAEQGGNNVRQAMAAMEQIREESQRIYAILELIDGIAFQTNILSLNASVEAARAGEHGKGFAVVASEVRVLAQRSEEAAKEIRQLLTAAQATTQHGVEQVEHAGLTMKSIIESIEGLRSLLEELSQMSEQQRASIAQMNDSIASIDASVQENVRHVAQTLQVAEAQRQQTSQLKEAIAVFRFN</sequence>
<evidence type="ECO:0000259" key="5">
    <source>
        <dbReference type="PROSITE" id="PS50111"/>
    </source>
</evidence>
<feature type="transmembrane region" description="Helical" evidence="4">
    <location>
        <begin position="29"/>
        <end position="47"/>
    </location>
</feature>
<dbReference type="PATRIC" id="fig|1619248.3.peg.2002"/>
<feature type="transmembrane region" description="Helical" evidence="4">
    <location>
        <begin position="77"/>
        <end position="97"/>
    </location>
</feature>
<dbReference type="InterPro" id="IPR004089">
    <property type="entry name" value="MCPsignal_dom"/>
</dbReference>
<keyword evidence="4" id="KW-0812">Transmembrane</keyword>
<dbReference type="PANTHER" id="PTHR43531:SF14">
    <property type="entry name" value="METHYL-ACCEPTING CHEMOTAXIS PROTEIN I-RELATED"/>
    <property type="match status" value="1"/>
</dbReference>
<evidence type="ECO:0000256" key="2">
    <source>
        <dbReference type="ARBA" id="ARBA00029447"/>
    </source>
</evidence>
<dbReference type="PANTHER" id="PTHR43531">
    <property type="entry name" value="PROTEIN ICFG"/>
    <property type="match status" value="1"/>
</dbReference>
<evidence type="ECO:0000256" key="1">
    <source>
        <dbReference type="ARBA" id="ARBA00022481"/>
    </source>
</evidence>
<dbReference type="Gene3D" id="1.10.287.950">
    <property type="entry name" value="Methyl-accepting chemotaxis protein"/>
    <property type="match status" value="1"/>
</dbReference>
<dbReference type="Pfam" id="PF00015">
    <property type="entry name" value="MCPsignal"/>
    <property type="match status" value="1"/>
</dbReference>
<name>A0A0F1AV90_9ENTR</name>
<dbReference type="CDD" id="cd11386">
    <property type="entry name" value="MCP_signal"/>
    <property type="match status" value="1"/>
</dbReference>
<keyword evidence="3" id="KW-0807">Transducer</keyword>
<protein>
    <submittedName>
        <fullName evidence="6">Tar</fullName>
    </submittedName>
</protein>
<keyword evidence="4" id="KW-1133">Transmembrane helix</keyword>
<dbReference type="OrthoDB" id="2489132at2"/>
<dbReference type="RefSeq" id="WP_045285892.1">
    <property type="nucleotide sequence ID" value="NZ_JZYX01000028.1"/>
</dbReference>
<gene>
    <name evidence="6" type="ORF">SS37_13935</name>
</gene>
<reference evidence="6 7" key="1">
    <citation type="submission" date="2015-03" db="EMBL/GenBank/DDBJ databases">
        <authorList>
            <person name="McCorrison J."/>
            <person name="Sanka R."/>
            <person name="Adams M."/>
            <person name="Brinkac L."/>
            <person name="Nierman W."/>
            <person name="Sutton G."/>
            <person name="Nelson K."/>
            <person name="Kiedrowski L."/>
            <person name="Guerrero D."/>
            <person name="Bonomo R."/>
        </authorList>
    </citation>
    <scope>NUCLEOTIDE SEQUENCE [LARGE SCALE GENOMIC DNA]</scope>
    <source>
        <strain evidence="6 7">35699</strain>
    </source>
</reference>
<accession>A0A0F1AV90</accession>
<dbReference type="PROSITE" id="PS50111">
    <property type="entry name" value="CHEMOTAXIS_TRANSDUC_2"/>
    <property type="match status" value="1"/>
</dbReference>
<dbReference type="GO" id="GO:0005886">
    <property type="term" value="C:plasma membrane"/>
    <property type="evidence" value="ECO:0007669"/>
    <property type="project" value="TreeGrafter"/>
</dbReference>
<dbReference type="GO" id="GO:0006935">
    <property type="term" value="P:chemotaxis"/>
    <property type="evidence" value="ECO:0007669"/>
    <property type="project" value="TreeGrafter"/>
</dbReference>
<proteinExistence type="inferred from homology"/>
<dbReference type="AlphaFoldDB" id="A0A0F1AV90"/>
<evidence type="ECO:0000313" key="7">
    <source>
        <dbReference type="Proteomes" id="UP000033352"/>
    </source>
</evidence>
<feature type="transmembrane region" description="Helical" evidence="4">
    <location>
        <begin position="53"/>
        <end position="72"/>
    </location>
</feature>
<dbReference type="SMART" id="SM00283">
    <property type="entry name" value="MA"/>
    <property type="match status" value="1"/>
</dbReference>
<dbReference type="GO" id="GO:0007165">
    <property type="term" value="P:signal transduction"/>
    <property type="evidence" value="ECO:0007669"/>
    <property type="project" value="UniProtKB-KW"/>
</dbReference>
<feature type="transmembrane region" description="Helical" evidence="4">
    <location>
        <begin position="123"/>
        <end position="140"/>
    </location>
</feature>